<protein>
    <submittedName>
        <fullName evidence="14">Sensor histidine kinase</fullName>
    </submittedName>
</protein>
<dbReference type="EMBL" id="CP041666">
    <property type="protein sequence ID" value="QDP39634.1"/>
    <property type="molecule type" value="Genomic_DNA"/>
</dbReference>
<feature type="transmembrane region" description="Helical" evidence="12">
    <location>
        <begin position="305"/>
        <end position="323"/>
    </location>
</feature>
<dbReference type="InterPro" id="IPR010559">
    <property type="entry name" value="Sig_transdc_His_kin_internal"/>
</dbReference>
<keyword evidence="3" id="KW-0597">Phosphoprotein</keyword>
<comment type="subcellular location">
    <subcellularLocation>
        <location evidence="1">Cell membrane</location>
        <topology evidence="1">Multi-pass membrane protein</topology>
    </subcellularLocation>
</comment>
<dbReference type="PANTHER" id="PTHR34220:SF11">
    <property type="entry name" value="SENSOR PROTEIN KINASE HPTS"/>
    <property type="match status" value="1"/>
</dbReference>
<dbReference type="GO" id="GO:0000155">
    <property type="term" value="F:phosphorelay sensor kinase activity"/>
    <property type="evidence" value="ECO:0007669"/>
    <property type="project" value="InterPro"/>
</dbReference>
<dbReference type="InterPro" id="IPR036890">
    <property type="entry name" value="HATPase_C_sf"/>
</dbReference>
<dbReference type="InterPro" id="IPR050640">
    <property type="entry name" value="Bact_2-comp_sensor_kinase"/>
</dbReference>
<evidence type="ECO:0000256" key="2">
    <source>
        <dbReference type="ARBA" id="ARBA00022475"/>
    </source>
</evidence>
<organism evidence="14 15">
    <name type="scientific">Radiobacillus deserti</name>
    <dbReference type="NCBI Taxonomy" id="2594883"/>
    <lineage>
        <taxon>Bacteria</taxon>
        <taxon>Bacillati</taxon>
        <taxon>Bacillota</taxon>
        <taxon>Bacilli</taxon>
        <taxon>Bacillales</taxon>
        <taxon>Bacillaceae</taxon>
        <taxon>Radiobacillus</taxon>
    </lineage>
</organism>
<evidence type="ECO:0000256" key="4">
    <source>
        <dbReference type="ARBA" id="ARBA00022679"/>
    </source>
</evidence>
<evidence type="ECO:0000313" key="15">
    <source>
        <dbReference type="Proteomes" id="UP000315215"/>
    </source>
</evidence>
<dbReference type="GO" id="GO:0005886">
    <property type="term" value="C:plasma membrane"/>
    <property type="evidence" value="ECO:0007669"/>
    <property type="project" value="UniProtKB-SubCell"/>
</dbReference>
<proteinExistence type="predicted"/>
<dbReference type="Pfam" id="PF00672">
    <property type="entry name" value="HAMP"/>
    <property type="match status" value="1"/>
</dbReference>
<dbReference type="Gene3D" id="3.30.565.10">
    <property type="entry name" value="Histidine kinase-like ATPase, C-terminal domain"/>
    <property type="match status" value="1"/>
</dbReference>
<dbReference type="CDD" id="cd06225">
    <property type="entry name" value="HAMP"/>
    <property type="match status" value="1"/>
</dbReference>
<keyword evidence="5 12" id="KW-0812">Transmembrane</keyword>
<keyword evidence="7 14" id="KW-0418">Kinase</keyword>
<keyword evidence="11 12" id="KW-0472">Membrane</keyword>
<accession>A0A516KDZ7</accession>
<dbReference type="GO" id="GO:0005524">
    <property type="term" value="F:ATP binding"/>
    <property type="evidence" value="ECO:0007669"/>
    <property type="project" value="UniProtKB-KW"/>
</dbReference>
<dbReference type="Proteomes" id="UP000315215">
    <property type="component" value="Chromosome"/>
</dbReference>
<evidence type="ECO:0000313" key="14">
    <source>
        <dbReference type="EMBL" id="QDP39634.1"/>
    </source>
</evidence>
<dbReference type="Gene3D" id="1.10.287.130">
    <property type="match status" value="1"/>
</dbReference>
<feature type="transmembrane region" description="Helical" evidence="12">
    <location>
        <begin position="21"/>
        <end position="41"/>
    </location>
</feature>
<evidence type="ECO:0000256" key="1">
    <source>
        <dbReference type="ARBA" id="ARBA00004651"/>
    </source>
</evidence>
<keyword evidence="2" id="KW-1003">Cell membrane</keyword>
<keyword evidence="9 12" id="KW-1133">Transmembrane helix</keyword>
<dbReference type="KEGG" id="aqt:FN924_05250"/>
<reference evidence="14 15" key="1">
    <citation type="submission" date="2019-07" db="EMBL/GenBank/DDBJ databases">
        <authorList>
            <person name="Li J."/>
        </authorList>
    </citation>
    <scope>NUCLEOTIDE SEQUENCE [LARGE SCALE GENOMIC DNA]</scope>
    <source>
        <strain evidence="14 15">TKL69</strain>
    </source>
</reference>
<evidence type="ECO:0000256" key="6">
    <source>
        <dbReference type="ARBA" id="ARBA00022741"/>
    </source>
</evidence>
<dbReference type="PROSITE" id="PS50885">
    <property type="entry name" value="HAMP"/>
    <property type="match status" value="1"/>
</dbReference>
<dbReference type="PANTHER" id="PTHR34220">
    <property type="entry name" value="SENSOR HISTIDINE KINASE YPDA"/>
    <property type="match status" value="1"/>
</dbReference>
<evidence type="ECO:0000256" key="8">
    <source>
        <dbReference type="ARBA" id="ARBA00022840"/>
    </source>
</evidence>
<dbReference type="AlphaFoldDB" id="A0A516KDZ7"/>
<evidence type="ECO:0000256" key="10">
    <source>
        <dbReference type="ARBA" id="ARBA00023012"/>
    </source>
</evidence>
<dbReference type="SMART" id="SM00304">
    <property type="entry name" value="HAMP"/>
    <property type="match status" value="1"/>
</dbReference>
<evidence type="ECO:0000256" key="9">
    <source>
        <dbReference type="ARBA" id="ARBA00022989"/>
    </source>
</evidence>
<keyword evidence="4" id="KW-0808">Transferase</keyword>
<dbReference type="Gene3D" id="3.30.450.20">
    <property type="entry name" value="PAS domain"/>
    <property type="match status" value="1"/>
</dbReference>
<gene>
    <name evidence="14" type="ORF">FN924_05250</name>
</gene>
<dbReference type="Pfam" id="PF02518">
    <property type="entry name" value="HATPase_c"/>
    <property type="match status" value="1"/>
</dbReference>
<dbReference type="OrthoDB" id="9776552at2"/>
<dbReference type="RefSeq" id="WP_143892418.1">
    <property type="nucleotide sequence ID" value="NZ_CP041666.1"/>
</dbReference>
<dbReference type="SUPFAM" id="SSF55874">
    <property type="entry name" value="ATPase domain of HSP90 chaperone/DNA topoisomerase II/histidine kinase"/>
    <property type="match status" value="1"/>
</dbReference>
<evidence type="ECO:0000256" key="3">
    <source>
        <dbReference type="ARBA" id="ARBA00022553"/>
    </source>
</evidence>
<evidence type="ECO:0000256" key="7">
    <source>
        <dbReference type="ARBA" id="ARBA00022777"/>
    </source>
</evidence>
<keyword evidence="10" id="KW-0902">Two-component regulatory system</keyword>
<name>A0A516KDZ7_9BACI</name>
<keyword evidence="6" id="KW-0547">Nucleotide-binding</keyword>
<evidence type="ECO:0000256" key="5">
    <source>
        <dbReference type="ARBA" id="ARBA00022692"/>
    </source>
</evidence>
<keyword evidence="15" id="KW-1185">Reference proteome</keyword>
<sequence length="602" mass="69822">MKRLCRNILRTIRQNSLFFKILFVTLISIITVSVLITFSIFRMSTDLFMETFSITNNKVLDQIKTRFEDFSYSIVNTAIEVQNNGTIKRVLSREGMSSIQTATSSYDVVNQLERIYLNIEPYDANLVLWGEHQHLFNMNYSSWPISWNQLDELDLTRDTFRHSSEILYRYLPPNDSRKESLIVASKALKQRSSNHIYGILYMSIKEKDLKEFYVSYTSEENQVFLLDSEGTIVSSSLDQMIGEKSTELQKASKEFSERDLNYQEIELFGENNILLAEYLPTFNMYLVNTIRKESVMDHIVNMKEIIFISLAIVSLAVFLVFLISRRMTKSLSKLVEQISDMAKYDFNKRIAEDGGYEAKKLAHAFNYMLNELHEYVEIIVETEKKQRKAELEALQHQINPHFLYNTLASVKFMVQQGQKDKATDTIHSLISLLQHALRDVNETITVEQELINLKHYVQINQARYGDRIHVSYFVSPSSYVCRIPKLIIQPFIENAFFHAFTHKKEGFIQVLISENKDFLLCEVVDNGDGMELESLASESNRYKRNKQLFSGIGVSNVHNRIQLLYGRSYGVEISSEVGVGTKVQIWLPSQIDSNQSKENTYI</sequence>
<dbReference type="Pfam" id="PF06580">
    <property type="entry name" value="His_kinase"/>
    <property type="match status" value="1"/>
</dbReference>
<dbReference type="SUPFAM" id="SSF158472">
    <property type="entry name" value="HAMP domain-like"/>
    <property type="match status" value="1"/>
</dbReference>
<keyword evidence="8" id="KW-0067">ATP-binding</keyword>
<evidence type="ECO:0000256" key="12">
    <source>
        <dbReference type="SAM" id="Phobius"/>
    </source>
</evidence>
<dbReference type="InterPro" id="IPR003660">
    <property type="entry name" value="HAMP_dom"/>
</dbReference>
<dbReference type="InterPro" id="IPR003594">
    <property type="entry name" value="HATPase_dom"/>
</dbReference>
<evidence type="ECO:0000256" key="11">
    <source>
        <dbReference type="ARBA" id="ARBA00023136"/>
    </source>
</evidence>
<evidence type="ECO:0000259" key="13">
    <source>
        <dbReference type="PROSITE" id="PS50885"/>
    </source>
</evidence>
<feature type="domain" description="HAMP" evidence="13">
    <location>
        <begin position="325"/>
        <end position="377"/>
    </location>
</feature>